<keyword evidence="2" id="KW-1133">Transmembrane helix</keyword>
<dbReference type="Proteomes" id="UP001626603">
    <property type="component" value="Chromosome"/>
</dbReference>
<evidence type="ECO:0000313" key="3">
    <source>
        <dbReference type="EMBL" id="WOX54902.1"/>
    </source>
</evidence>
<accession>A0ABD8A7A9</accession>
<keyword evidence="2" id="KW-0472">Membrane</keyword>
<organism evidence="3 4">
    <name type="scientific">Methanoculleus palmolei</name>
    <dbReference type="NCBI Taxonomy" id="72612"/>
    <lineage>
        <taxon>Archaea</taxon>
        <taxon>Methanobacteriati</taxon>
        <taxon>Methanobacteriota</taxon>
        <taxon>Stenosarchaea group</taxon>
        <taxon>Methanomicrobia</taxon>
        <taxon>Methanomicrobiales</taxon>
        <taxon>Methanomicrobiaceae</taxon>
        <taxon>Methanoculleus</taxon>
    </lineage>
</organism>
<feature type="compositionally biased region" description="Polar residues" evidence="1">
    <location>
        <begin position="788"/>
        <end position="805"/>
    </location>
</feature>
<keyword evidence="4" id="KW-1185">Reference proteome</keyword>
<evidence type="ECO:0000256" key="1">
    <source>
        <dbReference type="SAM" id="MobiDB-lite"/>
    </source>
</evidence>
<evidence type="ECO:0008006" key="5">
    <source>
        <dbReference type="Google" id="ProtNLM"/>
    </source>
</evidence>
<proteinExistence type="predicted"/>
<sequence length="845" mass="92822">MDRYRIMVVLAAALLLLAVFAPAASARFVTPEGPNAGISPGDTVFQGERTVNFSAFSDPVKGNPVRMVRIDSGGQQTDPISLTSSIANYIRGSPGQYYPVYSDGTVDQGRYCLVQDVAGSLGQVMMRTFGTDVEPVPNPSRQNPLPYRMGMQFLLPDHNLPLSEFQGPWYEYELQGNVKTSSITNIAGDTVSLEDLSADPAVWDDTLVFRFADQGGVSRDTQVTMVFRMTLNDLNREVPYTFTVRDYPPAIILNETTAERGGDLYFTVQGTPFTYYDITLPEPPAGEDYPIFDGGGWDTRFSDYHVRVHPGWDGTVRLQIHIPDGAPVTSYTIQATGPDIFQPVKATFSIDQKVMTLVFDEPDQQLYAIGDIIELSGTVAGLGASDSLSLVPLYLYVTGPNLPPNGAPLTDLSRAVEDGVPATFTVTYYNPLLRIWGYSWDTSLISCDAGTYTVHVNFQPIGEERSNYPGAPGSIDGEVPPSWDYELNMPSLHAKFDEETGGVFARGDYLYSWWYGRGSPGHTSSSVGHMKWYIFGPNFKYADYNPRFPLDDDGSYGITLARNFTYDLSPGTYFIVYHHPGTDNEFDVLPENNLNFRGNVNRLYMVDGGEVVNIGMLEGRAAAEALVRALDSSSRDDLYVMDTFTVEDPIVRIKPVGEVLVGDELIVSGTTNLAGKGTTADKTDIHDDLVLTIAALDLYESGKANTAMKIPINETIPGKYDPVQKARPFSYDEHPIDTSSWYPGIYQITVTCKEVNYKTTSTFELLPEGSQRNATVTEAPNPFPSLTPAATETWNQYSPQGSPDSTAGERPDFTPISLPTSTQSPGFAVYLAIAAMVGVFLARRR</sequence>
<protein>
    <recommendedName>
        <fullName evidence="5">DUF3821 domain-containing protein</fullName>
    </recommendedName>
</protein>
<feature type="transmembrane region" description="Helical" evidence="2">
    <location>
        <begin position="824"/>
        <end position="842"/>
    </location>
</feature>
<dbReference type="AlphaFoldDB" id="A0ABD8A7A9"/>
<evidence type="ECO:0000313" key="4">
    <source>
        <dbReference type="Proteomes" id="UP001626603"/>
    </source>
</evidence>
<gene>
    <name evidence="3" type="ORF">R6Y95_05365</name>
</gene>
<keyword evidence="2" id="KW-0812">Transmembrane</keyword>
<name>A0ABD8A7A9_9EURY</name>
<dbReference type="EMBL" id="CP137641">
    <property type="protein sequence ID" value="WOX54902.1"/>
    <property type="molecule type" value="Genomic_DNA"/>
</dbReference>
<reference evidence="3 4" key="1">
    <citation type="submission" date="2023-10" db="EMBL/GenBank/DDBJ databases">
        <title>The complete genome sequence of Methanoculleus palmolei DSM 4273.</title>
        <authorList>
            <person name="Lai S.-J."/>
            <person name="You Y.-T."/>
            <person name="Chen S.-C."/>
        </authorList>
    </citation>
    <scope>NUCLEOTIDE SEQUENCE [LARGE SCALE GENOMIC DNA]</scope>
    <source>
        <strain evidence="3 4">DSM 4273</strain>
    </source>
</reference>
<feature type="region of interest" description="Disordered" evidence="1">
    <location>
        <begin position="785"/>
        <end position="819"/>
    </location>
</feature>
<evidence type="ECO:0000256" key="2">
    <source>
        <dbReference type="SAM" id="Phobius"/>
    </source>
</evidence>